<feature type="compositionally biased region" description="Basic and acidic residues" evidence="1">
    <location>
        <begin position="319"/>
        <end position="344"/>
    </location>
</feature>
<feature type="compositionally biased region" description="Low complexity" evidence="1">
    <location>
        <begin position="94"/>
        <end position="126"/>
    </location>
</feature>
<evidence type="ECO:0000256" key="1">
    <source>
        <dbReference type="SAM" id="MobiDB-lite"/>
    </source>
</evidence>
<evidence type="ECO:0000313" key="3">
    <source>
        <dbReference type="Proteomes" id="UP000030752"/>
    </source>
</evidence>
<proteinExistence type="predicted"/>
<feature type="compositionally biased region" description="Basic and acidic residues" evidence="1">
    <location>
        <begin position="395"/>
        <end position="404"/>
    </location>
</feature>
<reference evidence="2 3" key="1">
    <citation type="submission" date="2013-03" db="EMBL/GenBank/DDBJ databases">
        <title>The Genome Sequence of Phialophora europaea CBS 101466.</title>
        <authorList>
            <consortium name="The Broad Institute Genomics Platform"/>
            <person name="Cuomo C."/>
            <person name="de Hoog S."/>
            <person name="Gorbushina A."/>
            <person name="Walker B."/>
            <person name="Young S.K."/>
            <person name="Zeng Q."/>
            <person name="Gargeya S."/>
            <person name="Fitzgerald M."/>
            <person name="Haas B."/>
            <person name="Abouelleil A."/>
            <person name="Allen A.W."/>
            <person name="Alvarado L."/>
            <person name="Arachchi H.M."/>
            <person name="Berlin A.M."/>
            <person name="Chapman S.B."/>
            <person name="Gainer-Dewar J."/>
            <person name="Goldberg J."/>
            <person name="Griggs A."/>
            <person name="Gujja S."/>
            <person name="Hansen M."/>
            <person name="Howarth C."/>
            <person name="Imamovic A."/>
            <person name="Ireland A."/>
            <person name="Larimer J."/>
            <person name="McCowan C."/>
            <person name="Murphy C."/>
            <person name="Pearson M."/>
            <person name="Poon T.W."/>
            <person name="Priest M."/>
            <person name="Roberts A."/>
            <person name="Saif S."/>
            <person name="Shea T."/>
            <person name="Sisk P."/>
            <person name="Sykes S."/>
            <person name="Wortman J."/>
            <person name="Nusbaum C."/>
            <person name="Birren B."/>
        </authorList>
    </citation>
    <scope>NUCLEOTIDE SEQUENCE [LARGE SCALE GENOMIC DNA]</scope>
    <source>
        <strain evidence="2 3">CBS 101466</strain>
    </source>
</reference>
<dbReference type="EMBL" id="KB822711">
    <property type="protein sequence ID" value="ETN46203.1"/>
    <property type="molecule type" value="Genomic_DNA"/>
</dbReference>
<feature type="compositionally biased region" description="Basic and acidic residues" evidence="1">
    <location>
        <begin position="203"/>
        <end position="215"/>
    </location>
</feature>
<feature type="compositionally biased region" description="Low complexity" evidence="1">
    <location>
        <begin position="1"/>
        <end position="13"/>
    </location>
</feature>
<feature type="compositionally biased region" description="Acidic residues" evidence="1">
    <location>
        <begin position="276"/>
        <end position="288"/>
    </location>
</feature>
<dbReference type="RefSeq" id="XP_008710915.1">
    <property type="nucleotide sequence ID" value="XM_008712693.1"/>
</dbReference>
<dbReference type="OrthoDB" id="5398515at2759"/>
<accession>W2SDT1</accession>
<gene>
    <name evidence="2" type="ORF">HMPREF1541_00387</name>
</gene>
<evidence type="ECO:0000313" key="2">
    <source>
        <dbReference type="EMBL" id="ETN46203.1"/>
    </source>
</evidence>
<feature type="region of interest" description="Disordered" evidence="1">
    <location>
        <begin position="1"/>
        <end position="179"/>
    </location>
</feature>
<organism evidence="2 3">
    <name type="scientific">Cyphellophora europaea (strain CBS 101466)</name>
    <name type="common">Phialophora europaea</name>
    <dbReference type="NCBI Taxonomy" id="1220924"/>
    <lineage>
        <taxon>Eukaryota</taxon>
        <taxon>Fungi</taxon>
        <taxon>Dikarya</taxon>
        <taxon>Ascomycota</taxon>
        <taxon>Pezizomycotina</taxon>
        <taxon>Eurotiomycetes</taxon>
        <taxon>Chaetothyriomycetidae</taxon>
        <taxon>Chaetothyriales</taxon>
        <taxon>Cyphellophoraceae</taxon>
        <taxon>Cyphellophora</taxon>
    </lineage>
</organism>
<protein>
    <submittedName>
        <fullName evidence="2">Uncharacterized protein</fullName>
    </submittedName>
</protein>
<sequence length="419" mass="46030">MATTPPLQIAQTPTTPPTPLHGAAYDRPPVRQSSRIRNRAEFQAGSTSFNTGAVSTPRSKRRITTPDSPDLPSQSSFAPHLTPKRTARRVQVVSPDSPNTTTSPPKSSKPSSSTSSSHLQPFLSSTTTLSEGMLPTPIKTPKKKKVSNIKPASRALFQDSTVQDEMAFPSPRKSRKTKRYNGFSLESFRAEDGDGENIQIFTDNRDKVPEVDPRESNPFIEPPQDTRVKPVTGTSKRRKVRSVKPKDPQVEEAIKNDEGMVYVFRGKKVFRRFDDQNEEEEEIDEDDLGLLGHASDGAERVRPLRSLTRKSIKPTRLFQTEDQKAARQREKEEEAATDVEEHSSAESSSAVNPATVVKPSKSAGNPAKGKTSPFDQWGRAKKPVNGSASRSSKRTAGDAFDRGSPEAGPRASSKRKACV</sequence>
<feature type="compositionally biased region" description="Polar residues" evidence="1">
    <location>
        <begin position="44"/>
        <end position="57"/>
    </location>
</feature>
<dbReference type="eggNOG" id="ENOG502S7GF">
    <property type="taxonomic scope" value="Eukaryota"/>
</dbReference>
<keyword evidence="3" id="KW-1185">Reference proteome</keyword>
<dbReference type="HOGENOM" id="CLU_038380_0_0_1"/>
<dbReference type="InParanoid" id="W2SDT1"/>
<dbReference type="Proteomes" id="UP000030752">
    <property type="component" value="Unassembled WGS sequence"/>
</dbReference>
<feature type="region of interest" description="Disordered" evidence="1">
    <location>
        <begin position="203"/>
        <end position="250"/>
    </location>
</feature>
<name>W2SDT1_CYPE1</name>
<feature type="region of interest" description="Disordered" evidence="1">
    <location>
        <begin position="273"/>
        <end position="419"/>
    </location>
</feature>
<dbReference type="VEuPathDB" id="FungiDB:HMPREF1541_00387"/>
<dbReference type="GeneID" id="19967726"/>
<dbReference type="AlphaFoldDB" id="W2SDT1"/>
<feature type="compositionally biased region" description="Polar residues" evidence="1">
    <location>
        <begin position="65"/>
        <end position="77"/>
    </location>
</feature>